<name>A0A7I0HRX1_9LEPT</name>
<organism evidence="1 2">
    <name type="scientific">Leptospira bouyouniensis</name>
    <dbReference type="NCBI Taxonomy" id="2484911"/>
    <lineage>
        <taxon>Bacteria</taxon>
        <taxon>Pseudomonadati</taxon>
        <taxon>Spirochaetota</taxon>
        <taxon>Spirochaetia</taxon>
        <taxon>Leptospirales</taxon>
        <taxon>Leptospiraceae</taxon>
        <taxon>Leptospira</taxon>
    </lineage>
</organism>
<comment type="caution">
    <text evidence="1">The sequence shown here is derived from an EMBL/GenBank/DDBJ whole genome shotgun (WGS) entry which is preliminary data.</text>
</comment>
<dbReference type="Proteomes" id="UP000297641">
    <property type="component" value="Unassembled WGS sequence"/>
</dbReference>
<protein>
    <recommendedName>
        <fullName evidence="3">SGNH/GDSL hydrolase family protein</fullName>
    </recommendedName>
</protein>
<evidence type="ECO:0000313" key="2">
    <source>
        <dbReference type="Proteomes" id="UP000297641"/>
    </source>
</evidence>
<gene>
    <name evidence="1" type="ORF">EHQ43_11060</name>
</gene>
<dbReference type="AlphaFoldDB" id="A0A7I0HRX1"/>
<evidence type="ECO:0000313" key="1">
    <source>
        <dbReference type="EMBL" id="TGL04939.1"/>
    </source>
</evidence>
<accession>A0A7I0HRX1</accession>
<proteinExistence type="predicted"/>
<reference evidence="1 2" key="1">
    <citation type="journal article" date="2019" name="PLoS Negl. Trop. Dis.">
        <title>Revisiting the worldwide diversity of Leptospira species in the environment.</title>
        <authorList>
            <person name="Vincent A.T."/>
            <person name="Schiettekatte O."/>
            <person name="Bourhy P."/>
            <person name="Veyrier F.J."/>
            <person name="Picardeau M."/>
        </authorList>
    </citation>
    <scope>NUCLEOTIDE SEQUENCE [LARGE SCALE GENOMIC DNA]</scope>
    <source>
        <strain evidence="1 2">201800273</strain>
    </source>
</reference>
<dbReference type="SUPFAM" id="SSF52266">
    <property type="entry name" value="SGNH hydrolase"/>
    <property type="match status" value="1"/>
</dbReference>
<sequence>MMLLLFLGEVTFHTFNNQTTEEIRYKKIHCLKGFTQIRLCPDINQTFTRADDKPWDIKTNRFGERIVSEEQNHTNPAKIWLIGDSMSMGYGLPSRETISYILENEFDLKIRVIAVDAIGTNGILSLFEDTYRTTIEENLPTHVYWIWNPSDFIDDEREKKGIQQMFYPFHFYLSRNSFLYQKILPATKNNVYTNSISFLYPSSHITYTNLKHLLERVSQNKEQWRILFSWGMAPSGKPDTSDPNYDVANQFFIKAGFQTIDLRKKTEMMFANQKKIYIPNDGHPDQELAKIFAEAIAVDYKKQK</sequence>
<evidence type="ECO:0008006" key="3">
    <source>
        <dbReference type="Google" id="ProtNLM"/>
    </source>
</evidence>
<dbReference type="EMBL" id="RQFT01000010">
    <property type="protein sequence ID" value="TGL04939.1"/>
    <property type="molecule type" value="Genomic_DNA"/>
</dbReference>